<feature type="transmembrane region" description="Helical" evidence="1">
    <location>
        <begin position="279"/>
        <end position="296"/>
    </location>
</feature>
<dbReference type="OrthoDB" id="8114804at2"/>
<feature type="transmembrane region" description="Helical" evidence="1">
    <location>
        <begin position="128"/>
        <end position="147"/>
    </location>
</feature>
<gene>
    <name evidence="3" type="ORF">YC6258_05511</name>
</gene>
<name>A0A0C5W4K1_9GAMM</name>
<dbReference type="EMBL" id="CP007142">
    <property type="protein sequence ID" value="AJQ97539.1"/>
    <property type="molecule type" value="Genomic_DNA"/>
</dbReference>
<reference evidence="3 4" key="1">
    <citation type="submission" date="2014-01" db="EMBL/GenBank/DDBJ databases">
        <title>Full genme sequencing of cellulolytic bacterium Gynuella sunshinyii YC6258T gen. nov., sp. nov.</title>
        <authorList>
            <person name="Khan H."/>
            <person name="Chung E.J."/>
            <person name="Chung Y.R."/>
        </authorList>
    </citation>
    <scope>NUCLEOTIDE SEQUENCE [LARGE SCALE GENOMIC DNA]</scope>
    <source>
        <strain evidence="3 4">YC6258</strain>
    </source>
</reference>
<feature type="transmembrane region" description="Helical" evidence="1">
    <location>
        <begin position="12"/>
        <end position="33"/>
    </location>
</feature>
<feature type="transmembrane region" description="Helical" evidence="1">
    <location>
        <begin position="251"/>
        <end position="273"/>
    </location>
</feature>
<dbReference type="RefSeq" id="WP_044619258.1">
    <property type="nucleotide sequence ID" value="NZ_CP007142.1"/>
</dbReference>
<feature type="transmembrane region" description="Helical" evidence="1">
    <location>
        <begin position="39"/>
        <end position="60"/>
    </location>
</feature>
<feature type="transmembrane region" description="Helical" evidence="1">
    <location>
        <begin position="225"/>
        <end position="244"/>
    </location>
</feature>
<dbReference type="AlphaFoldDB" id="A0A0C5W4K1"/>
<evidence type="ECO:0000313" key="4">
    <source>
        <dbReference type="Proteomes" id="UP000032266"/>
    </source>
</evidence>
<keyword evidence="4" id="KW-1185">Reference proteome</keyword>
<dbReference type="SUPFAM" id="SSF103481">
    <property type="entry name" value="Multidrug resistance efflux transporter EmrE"/>
    <property type="match status" value="2"/>
</dbReference>
<keyword evidence="1" id="KW-0472">Membrane</keyword>
<dbReference type="STRING" id="1445510.YC6258_05511"/>
<feature type="domain" description="EamA" evidence="2">
    <location>
        <begin position="170"/>
        <end position="293"/>
    </location>
</feature>
<dbReference type="Proteomes" id="UP000032266">
    <property type="component" value="Chromosome"/>
</dbReference>
<evidence type="ECO:0000256" key="1">
    <source>
        <dbReference type="SAM" id="Phobius"/>
    </source>
</evidence>
<sequence>MSHDSENRIQGSGYIFAYAFIGAVIDVLLSHLLQNLPVFVLLFWTFSGTWSGFVLITLLFRPVRWSHIRVHLPLILLINIVTAGAWAGLFIGLKWIEPSLMVAIIFGLSPVMGAAYEYYQGREISSHYRIVIVGLTMTAGLLLYFAVEHKRYNPFASVWLFSVCLLLLSGLTAMSLSAYTYLSRHLHQQDFSAVQVQTLRFPLLLICVALALPQDHRQYLSSDHFWSYLAVIVLLGNILPLWLLQKGIQRAPALHITIIINVSPLLTMIFELFDPTLQYYHGKLLAILLLCGLLMLSNEKLFLRIRQTLKQV</sequence>
<dbReference type="InterPro" id="IPR000620">
    <property type="entry name" value="EamA_dom"/>
</dbReference>
<keyword evidence="1" id="KW-1133">Transmembrane helix</keyword>
<feature type="transmembrane region" description="Helical" evidence="1">
    <location>
        <begin position="99"/>
        <end position="116"/>
    </location>
</feature>
<dbReference type="KEGG" id="gsn:YC6258_05511"/>
<proteinExistence type="predicted"/>
<evidence type="ECO:0000259" key="2">
    <source>
        <dbReference type="Pfam" id="PF00892"/>
    </source>
</evidence>
<dbReference type="Pfam" id="PF00892">
    <property type="entry name" value="EamA"/>
    <property type="match status" value="1"/>
</dbReference>
<organism evidence="3 4">
    <name type="scientific">Gynuella sunshinyii YC6258</name>
    <dbReference type="NCBI Taxonomy" id="1445510"/>
    <lineage>
        <taxon>Bacteria</taxon>
        <taxon>Pseudomonadati</taxon>
        <taxon>Pseudomonadota</taxon>
        <taxon>Gammaproteobacteria</taxon>
        <taxon>Oceanospirillales</taxon>
        <taxon>Saccharospirillaceae</taxon>
        <taxon>Gynuella</taxon>
    </lineage>
</organism>
<feature type="transmembrane region" description="Helical" evidence="1">
    <location>
        <begin position="72"/>
        <end position="93"/>
    </location>
</feature>
<dbReference type="HOGENOM" id="CLU_075521_0_0_6"/>
<accession>A0A0C5W4K1</accession>
<evidence type="ECO:0000313" key="3">
    <source>
        <dbReference type="EMBL" id="AJQ97539.1"/>
    </source>
</evidence>
<dbReference type="InterPro" id="IPR037185">
    <property type="entry name" value="EmrE-like"/>
</dbReference>
<feature type="transmembrane region" description="Helical" evidence="1">
    <location>
        <begin position="159"/>
        <end position="182"/>
    </location>
</feature>
<protein>
    <recommendedName>
        <fullName evidence="2">EamA domain-containing protein</fullName>
    </recommendedName>
</protein>
<dbReference type="GO" id="GO:0016020">
    <property type="term" value="C:membrane"/>
    <property type="evidence" value="ECO:0007669"/>
    <property type="project" value="InterPro"/>
</dbReference>
<keyword evidence="1" id="KW-0812">Transmembrane</keyword>